<dbReference type="PROSITE" id="PS51384">
    <property type="entry name" value="FAD_FR"/>
    <property type="match status" value="1"/>
</dbReference>
<feature type="binding site" evidence="9">
    <location>
        <begin position="33"/>
        <end position="38"/>
    </location>
    <ligand>
        <name>FMN</name>
        <dbReference type="ChEBI" id="CHEBI:58210"/>
    </ligand>
</feature>
<dbReference type="InterPro" id="IPR017938">
    <property type="entry name" value="Riboflavin_synthase-like_b-brl"/>
</dbReference>
<dbReference type="GO" id="GO:0005829">
    <property type="term" value="C:cytosol"/>
    <property type="evidence" value="ECO:0007669"/>
    <property type="project" value="TreeGrafter"/>
</dbReference>
<dbReference type="AlphaFoldDB" id="A0A1Y2I4K4"/>
<dbReference type="GO" id="GO:0160246">
    <property type="term" value="F:NADPH-iron-sulfur [2Fe-2S] protein oxidoreductase activity"/>
    <property type="evidence" value="ECO:0007669"/>
    <property type="project" value="InterPro"/>
</dbReference>
<accession>A0A1Y2I4K4</accession>
<dbReference type="InterPro" id="IPR001094">
    <property type="entry name" value="Flavdoxin-like"/>
</dbReference>
<comment type="cofactor">
    <cofactor evidence="1 9">
        <name>FMN</name>
        <dbReference type="ChEBI" id="CHEBI:58210"/>
    </cofactor>
</comment>
<keyword evidence="4 9" id="KW-0285">Flavoprotein</keyword>
<dbReference type="InterPro" id="IPR001709">
    <property type="entry name" value="Flavoprot_Pyr_Nucl_cyt_Rdtase"/>
</dbReference>
<dbReference type="Proteomes" id="UP000193411">
    <property type="component" value="Unassembled WGS sequence"/>
</dbReference>
<dbReference type="GO" id="GO:0005739">
    <property type="term" value="C:mitochondrion"/>
    <property type="evidence" value="ECO:0007669"/>
    <property type="project" value="UniProtKB-SubCell"/>
</dbReference>
<dbReference type="SUPFAM" id="SSF52218">
    <property type="entry name" value="Flavoproteins"/>
    <property type="match status" value="1"/>
</dbReference>
<dbReference type="FunFam" id="3.40.50.360:FF:000015">
    <property type="entry name" value="NADPH-dependent diflavin oxidoreductase 1"/>
    <property type="match status" value="1"/>
</dbReference>
<feature type="binding site" evidence="9">
    <location>
        <begin position="429"/>
        <end position="432"/>
    </location>
    <ligand>
        <name>FAD</name>
        <dbReference type="ChEBI" id="CHEBI:57692"/>
    </ligand>
</feature>
<feature type="binding site" evidence="9">
    <location>
        <position position="584"/>
    </location>
    <ligand>
        <name>NADP(+)</name>
        <dbReference type="ChEBI" id="CHEBI:58349"/>
    </ligand>
</feature>
<comment type="caution">
    <text evidence="13">The sequence shown here is derived from an EMBL/GenBank/DDBJ whole genome shotgun (WGS) entry which is preliminary data.</text>
</comment>
<dbReference type="Gene3D" id="2.40.30.10">
    <property type="entry name" value="Translation factors"/>
    <property type="match status" value="1"/>
</dbReference>
<dbReference type="FunFam" id="3.40.50.80:FF:000030">
    <property type="entry name" value="NADPH-dependent diflavin oxidoreductase 1"/>
    <property type="match status" value="1"/>
</dbReference>
<keyword evidence="3 9" id="KW-0963">Cytoplasm</keyword>
<dbReference type="HAMAP" id="MF_03178">
    <property type="entry name" value="NDOR1"/>
    <property type="match status" value="1"/>
</dbReference>
<dbReference type="Pfam" id="PF00175">
    <property type="entry name" value="NAD_binding_1"/>
    <property type="match status" value="1"/>
</dbReference>
<dbReference type="GO" id="GO:0010181">
    <property type="term" value="F:FMN binding"/>
    <property type="evidence" value="ECO:0007669"/>
    <property type="project" value="UniProtKB-UniRule"/>
</dbReference>
<feature type="binding site" evidence="9">
    <location>
        <begin position="541"/>
        <end position="542"/>
    </location>
    <ligand>
        <name>NADP(+)</name>
        <dbReference type="ChEBI" id="CHEBI:58349"/>
    </ligand>
</feature>
<dbReference type="Gene3D" id="3.40.50.80">
    <property type="entry name" value="Nucleotide-binding domain of ferredoxin-NADP reductase (FNR) module"/>
    <property type="match status" value="1"/>
</dbReference>
<comment type="cofactor">
    <cofactor evidence="2 9">
        <name>FAD</name>
        <dbReference type="ChEBI" id="CHEBI:57692"/>
    </cofactor>
</comment>
<evidence type="ECO:0000256" key="6">
    <source>
        <dbReference type="ARBA" id="ARBA00022827"/>
    </source>
</evidence>
<dbReference type="Pfam" id="PF00667">
    <property type="entry name" value="FAD_binding_1"/>
    <property type="match status" value="1"/>
</dbReference>
<dbReference type="GO" id="GO:0050661">
    <property type="term" value="F:NADP binding"/>
    <property type="evidence" value="ECO:0007669"/>
    <property type="project" value="UniProtKB-UniRule"/>
</dbReference>
<feature type="domain" description="Flavodoxin-like" evidence="11">
    <location>
        <begin position="27"/>
        <end position="171"/>
    </location>
</feature>
<feature type="region of interest" description="Disordered" evidence="10">
    <location>
        <begin position="1"/>
        <end position="25"/>
    </location>
</feature>
<dbReference type="GO" id="GO:0005634">
    <property type="term" value="C:nucleus"/>
    <property type="evidence" value="ECO:0007669"/>
    <property type="project" value="UniProtKB-ARBA"/>
</dbReference>
<evidence type="ECO:0000259" key="12">
    <source>
        <dbReference type="PROSITE" id="PS51384"/>
    </source>
</evidence>
<dbReference type="PRINTS" id="PR00371">
    <property type="entry name" value="FPNCR"/>
</dbReference>
<feature type="binding site" evidence="9">
    <location>
        <begin position="118"/>
        <end position="127"/>
    </location>
    <ligand>
        <name>FMN</name>
        <dbReference type="ChEBI" id="CHEBI:58210"/>
    </ligand>
</feature>
<reference evidence="13 14" key="1">
    <citation type="submission" date="2016-07" db="EMBL/GenBank/DDBJ databases">
        <title>Pervasive Adenine N6-methylation of Active Genes in Fungi.</title>
        <authorList>
            <consortium name="DOE Joint Genome Institute"/>
            <person name="Mondo S.J."/>
            <person name="Dannebaum R.O."/>
            <person name="Kuo R.C."/>
            <person name="Labutti K."/>
            <person name="Haridas S."/>
            <person name="Kuo A."/>
            <person name="Salamov A."/>
            <person name="Ahrendt S.R."/>
            <person name="Lipzen A."/>
            <person name="Sullivan W."/>
            <person name="Andreopoulos W.B."/>
            <person name="Clum A."/>
            <person name="Lindquist E."/>
            <person name="Daum C."/>
            <person name="Ramamoorthy G.K."/>
            <person name="Gryganskyi A."/>
            <person name="Culley D."/>
            <person name="Magnuson J.K."/>
            <person name="James T.Y."/>
            <person name="O'Malley M.A."/>
            <person name="Stajich J.E."/>
            <person name="Spatafora J.W."/>
            <person name="Visel A."/>
            <person name="Grigoriev I.V."/>
        </authorList>
    </citation>
    <scope>NUCLEOTIDE SEQUENCE [LARGE SCALE GENOMIC DNA]</scope>
    <source>
        <strain evidence="13 14">PL171</strain>
    </source>
</reference>
<dbReference type="InterPro" id="IPR039261">
    <property type="entry name" value="FNR_nucleotide-bd"/>
</dbReference>
<comment type="similarity">
    <text evidence="9">In the C-terminal section; belongs to the flavoprotein pyridine nucleotide cytochrome reductase family.</text>
</comment>
<keyword evidence="8 9" id="KW-0560">Oxidoreductase</keyword>
<feature type="binding site" evidence="9">
    <location>
        <position position="476"/>
    </location>
    <ligand>
        <name>NADP(+)</name>
        <dbReference type="ChEBI" id="CHEBI:58349"/>
    </ligand>
</feature>
<feature type="domain" description="FAD-binding FR-type" evidence="12">
    <location>
        <begin position="225"/>
        <end position="462"/>
    </location>
</feature>
<evidence type="ECO:0000256" key="5">
    <source>
        <dbReference type="ARBA" id="ARBA00022643"/>
    </source>
</evidence>
<dbReference type="STRING" id="765915.A0A1Y2I4K4"/>
<evidence type="ECO:0000259" key="11">
    <source>
        <dbReference type="PROSITE" id="PS50902"/>
    </source>
</evidence>
<keyword evidence="9" id="KW-0496">Mitochondrion</keyword>
<dbReference type="InterPro" id="IPR028879">
    <property type="entry name" value="NDOR1"/>
</dbReference>
<evidence type="ECO:0000256" key="2">
    <source>
        <dbReference type="ARBA" id="ARBA00001974"/>
    </source>
</evidence>
<evidence type="ECO:0000256" key="7">
    <source>
        <dbReference type="ARBA" id="ARBA00022857"/>
    </source>
</evidence>
<dbReference type="PANTHER" id="PTHR19384:SF10">
    <property type="entry name" value="NADPH-DEPENDENT DIFLAVIN OXIDOREDUCTASE 1"/>
    <property type="match status" value="1"/>
</dbReference>
<feature type="binding site" evidence="9">
    <location>
        <position position="153"/>
    </location>
    <ligand>
        <name>FMN</name>
        <dbReference type="ChEBI" id="CHEBI:58210"/>
    </ligand>
</feature>
<dbReference type="PRINTS" id="PR00369">
    <property type="entry name" value="FLAVODOXIN"/>
</dbReference>
<dbReference type="SUPFAM" id="SSF63380">
    <property type="entry name" value="Riboflavin synthase domain-like"/>
    <property type="match status" value="1"/>
</dbReference>
<feature type="binding site" evidence="9">
    <location>
        <begin position="547"/>
        <end position="551"/>
    </location>
    <ligand>
        <name>NADP(+)</name>
        <dbReference type="ChEBI" id="CHEBI:58349"/>
    </ligand>
</feature>
<feature type="compositionally biased region" description="Polar residues" evidence="10">
    <location>
        <begin position="1"/>
        <end position="14"/>
    </location>
</feature>
<dbReference type="EMBL" id="MCFL01000003">
    <property type="protein sequence ID" value="ORZ40352.1"/>
    <property type="molecule type" value="Genomic_DNA"/>
</dbReference>
<dbReference type="GO" id="GO:0016651">
    <property type="term" value="F:oxidoreductase activity, acting on NAD(P)H"/>
    <property type="evidence" value="ECO:0007669"/>
    <property type="project" value="UniProtKB-UniRule"/>
</dbReference>
<dbReference type="InterPro" id="IPR001433">
    <property type="entry name" value="OxRdtase_FAD/NAD-bd"/>
</dbReference>
<comment type="subcellular location">
    <subcellularLocation>
        <location evidence="9">Cytoplasm</location>
    </subcellularLocation>
    <subcellularLocation>
        <location evidence="9">Mitochondrion</location>
    </subcellularLocation>
    <text evidence="9">Relocalizes to mitochondria after H(2)O(2) exposure.</text>
</comment>
<dbReference type="Gene3D" id="1.20.990.10">
    <property type="entry name" value="NADPH-cytochrome p450 Reductase, Chain A, domain 3"/>
    <property type="match status" value="1"/>
</dbReference>
<dbReference type="GO" id="GO:0050660">
    <property type="term" value="F:flavin adenine dinucleotide binding"/>
    <property type="evidence" value="ECO:0007669"/>
    <property type="project" value="UniProtKB-UniRule"/>
</dbReference>
<comment type="caution">
    <text evidence="9">Lacks conserved residue(s) required for the propagation of feature annotation.</text>
</comment>
<dbReference type="GO" id="GO:0016226">
    <property type="term" value="P:iron-sulfur cluster assembly"/>
    <property type="evidence" value="ECO:0007669"/>
    <property type="project" value="UniProtKB-UniRule"/>
</dbReference>
<evidence type="ECO:0000256" key="8">
    <source>
        <dbReference type="ARBA" id="ARBA00023002"/>
    </source>
</evidence>
<dbReference type="InterPro" id="IPR029039">
    <property type="entry name" value="Flavoprotein-like_sf"/>
</dbReference>
<dbReference type="Gene3D" id="3.40.50.360">
    <property type="match status" value="1"/>
</dbReference>
<evidence type="ECO:0000256" key="4">
    <source>
        <dbReference type="ARBA" id="ARBA00022630"/>
    </source>
</evidence>
<keyword evidence="6 9" id="KW-0274">FAD</keyword>
<dbReference type="InterPro" id="IPR003097">
    <property type="entry name" value="CysJ-like_FAD-binding"/>
</dbReference>
<dbReference type="SUPFAM" id="SSF52343">
    <property type="entry name" value="Ferredoxin reductase-like, C-terminal NADP-linked domain"/>
    <property type="match status" value="1"/>
</dbReference>
<evidence type="ECO:0000313" key="13">
    <source>
        <dbReference type="EMBL" id="ORZ40352.1"/>
    </source>
</evidence>
<protein>
    <recommendedName>
        <fullName evidence="9">NADPH-dependent diflavin oxidoreductase 1</fullName>
        <ecNumber evidence="9">1.18.1.-</ecNumber>
    </recommendedName>
    <alternativeName>
        <fullName evidence="9">NADPH-dependent FMN and FAD-containing oxidoreductase</fullName>
    </alternativeName>
</protein>
<dbReference type="OrthoDB" id="1856718at2759"/>
<comment type="subunit">
    <text evidence="9">Interacts with DRE2; as part of the cytosolic iron-sulfur (Fe-S) protein assembly (CIA) machinery.</text>
</comment>
<comment type="similarity">
    <text evidence="9">Belongs to the NADPH-dependent diflavin oxidoreductase NDOR1 family.</text>
</comment>
<dbReference type="PANTHER" id="PTHR19384">
    <property type="entry name" value="NITRIC OXIDE SYNTHASE-RELATED"/>
    <property type="match status" value="1"/>
</dbReference>
<keyword evidence="5 9" id="KW-0288">FMN</keyword>
<evidence type="ECO:0000256" key="9">
    <source>
        <dbReference type="HAMAP-Rule" id="MF_03178"/>
    </source>
</evidence>
<name>A0A1Y2I4K4_9FUNG</name>
<dbReference type="InterPro" id="IPR017927">
    <property type="entry name" value="FAD-bd_FR_type"/>
</dbReference>
<proteinExistence type="inferred from homology"/>
<evidence type="ECO:0000313" key="14">
    <source>
        <dbReference type="Proteomes" id="UP000193411"/>
    </source>
</evidence>
<dbReference type="PROSITE" id="PS50902">
    <property type="entry name" value="FLAVODOXIN_LIKE"/>
    <property type="match status" value="1"/>
</dbReference>
<keyword evidence="7 9" id="KW-0521">NADP</keyword>
<dbReference type="InterPro" id="IPR008254">
    <property type="entry name" value="Flavodoxin/NO_synth"/>
</dbReference>
<organism evidence="13 14">
    <name type="scientific">Catenaria anguillulae PL171</name>
    <dbReference type="NCBI Taxonomy" id="765915"/>
    <lineage>
        <taxon>Eukaryota</taxon>
        <taxon>Fungi</taxon>
        <taxon>Fungi incertae sedis</taxon>
        <taxon>Blastocladiomycota</taxon>
        <taxon>Blastocladiomycetes</taxon>
        <taxon>Blastocladiales</taxon>
        <taxon>Catenariaceae</taxon>
        <taxon>Catenaria</taxon>
    </lineage>
</organism>
<comment type="function">
    <text evidence="9">NADPH-dependent reductase which is a central component of the cytosolic iron-sulfur (Fe-S) protein assembly (CIA) machinery. Transfers electrons from NADPH via its FAD and FMN prosthetic groups to the [2Fe-2S] cluster of DRE2, another key component of the CIA machinery. In turn, this reduced cluster provides electrons for assembly of cytosolic iron-sulfur cluster proteins. Positively controls H(2)O(2)-induced cell death.</text>
</comment>
<feature type="binding site" evidence="9">
    <location>
        <position position="622"/>
    </location>
    <ligand>
        <name>FAD</name>
        <dbReference type="ChEBI" id="CHEBI:57692"/>
    </ligand>
</feature>
<keyword evidence="14" id="KW-1185">Reference proteome</keyword>
<gene>
    <name evidence="9" type="primary">TAH18</name>
    <name evidence="13" type="ORF">BCR44DRAFT_1509616</name>
</gene>
<dbReference type="Pfam" id="PF00258">
    <property type="entry name" value="Flavodoxin_1"/>
    <property type="match status" value="1"/>
</dbReference>
<dbReference type="EC" id="1.18.1.-" evidence="9"/>
<comment type="similarity">
    <text evidence="9">In the N-terminal section; belongs to the flavodoxin family.</text>
</comment>
<evidence type="ECO:0000256" key="10">
    <source>
        <dbReference type="SAM" id="MobiDB-lite"/>
    </source>
</evidence>
<evidence type="ECO:0000256" key="1">
    <source>
        <dbReference type="ARBA" id="ARBA00001917"/>
    </source>
</evidence>
<comment type="catalytic activity">
    <reaction evidence="9">
        <text>2 oxidized [2Fe-2S]-[protein] + NADPH = 2 reduced [2Fe-2S]-[protein] + NADP(+) + H(+)</text>
        <dbReference type="Rhea" id="RHEA:67716"/>
        <dbReference type="Rhea" id="RHEA-COMP:17327"/>
        <dbReference type="Rhea" id="RHEA-COMP:17328"/>
        <dbReference type="ChEBI" id="CHEBI:15378"/>
        <dbReference type="ChEBI" id="CHEBI:33737"/>
        <dbReference type="ChEBI" id="CHEBI:33738"/>
        <dbReference type="ChEBI" id="CHEBI:57783"/>
        <dbReference type="ChEBI" id="CHEBI:58349"/>
    </reaction>
</comment>
<feature type="binding site" evidence="9">
    <location>
        <begin position="80"/>
        <end position="83"/>
    </location>
    <ligand>
        <name>FMN</name>
        <dbReference type="ChEBI" id="CHEBI:58210"/>
    </ligand>
</feature>
<evidence type="ECO:0000256" key="3">
    <source>
        <dbReference type="ARBA" id="ARBA00022490"/>
    </source>
</evidence>
<dbReference type="InterPro" id="IPR023173">
    <property type="entry name" value="NADPH_Cyt_P450_Rdtase_alpha"/>
</dbReference>
<sequence length="623" mass="68628">MSDTTTINKVSNGTAPVPSAPTSRPKLTILYGSQTGTAHDVAERLARDAKRRHFPVALSAMDDYDRSLLPTAQIAIFVCSTTGQGEEPDNMKQFWRFLLRKAHSPNVLSELEYTVFALGDSSYEKFNFPGKKLFKRLQQLGARPLFPKGEADDQHYLGVDGTLDPWLNGLWQVLMQRFPLPAHLGQIPDDELLPPKIRLVPVPDVANDDKQTSRSLVVDPTSLLPGSVLGHLVRNERMTHPSHFQDVRHLTIQLPPSTTYSPGDVASLMPANDPALVQSLLDLLAWSDQADTPITLHATDPDFALPPTLSASSSSSSPTTLRTLLTYHVHFATDEMQREKLVEFDTAAGLDDLLAYAHRPKRHCVEIIQDFFSIQNVPAAYVLDLFPAMVPRQYSIASYSDPNTQSHPSLDLCVAMVQFNTVLAAPRIGVCSRWLASLPACSLPNAPVPVAVRLARGTFTLPPLPATPIICIGPGTGIAPMVSLVQARIAAHASASTGAAPEAPLNHVFFGCRSRHSDHLFADMWARLEAQGHVVVYNAYSRDQEAKVYVQHVMLQQSVQVFDLIVNRGAWVYLSGNSNRMPIDVKDALTTIVQTGLKCARSEAVAYVDKMKKERRFQEETWA</sequence>
<feature type="binding site" evidence="9">
    <location>
        <begin position="392"/>
        <end position="395"/>
    </location>
    <ligand>
        <name>FAD</name>
        <dbReference type="ChEBI" id="CHEBI:57692"/>
    </ligand>
</feature>